<dbReference type="RefSeq" id="WP_346089817.1">
    <property type="nucleotide sequence ID" value="NZ_BAABKS010000005.1"/>
</dbReference>
<dbReference type="CDD" id="cd02440">
    <property type="entry name" value="AdoMet_MTases"/>
    <property type="match status" value="1"/>
</dbReference>
<evidence type="ECO:0000256" key="6">
    <source>
        <dbReference type="SAM" id="Coils"/>
    </source>
</evidence>
<evidence type="ECO:0000256" key="5">
    <source>
        <dbReference type="ARBA" id="ARBA00022691"/>
    </source>
</evidence>
<protein>
    <recommendedName>
        <fullName evidence="2">protein-glutamate O-methyltransferase</fullName>
        <ecNumber evidence="2">2.1.1.80</ecNumber>
    </recommendedName>
</protein>
<comment type="caution">
    <text evidence="9">The sequence shown here is derived from an EMBL/GenBank/DDBJ whole genome shotgun (WGS) entry which is preliminary data.</text>
</comment>
<dbReference type="SUPFAM" id="SSF47757">
    <property type="entry name" value="Chemotaxis receptor methyltransferase CheR, N-terminal domain"/>
    <property type="match status" value="1"/>
</dbReference>
<dbReference type="Pfam" id="PF01739">
    <property type="entry name" value="CheR"/>
    <property type="match status" value="1"/>
</dbReference>
<dbReference type="PANTHER" id="PTHR24422">
    <property type="entry name" value="CHEMOTAXIS PROTEIN METHYLTRANSFERASE"/>
    <property type="match status" value="1"/>
</dbReference>
<evidence type="ECO:0000256" key="2">
    <source>
        <dbReference type="ARBA" id="ARBA00012534"/>
    </source>
</evidence>
<evidence type="ECO:0000256" key="4">
    <source>
        <dbReference type="ARBA" id="ARBA00022679"/>
    </source>
</evidence>
<dbReference type="SUPFAM" id="SSF55785">
    <property type="entry name" value="PYP-like sensor domain (PAS domain)"/>
    <property type="match status" value="2"/>
</dbReference>
<dbReference type="InterPro" id="IPR029063">
    <property type="entry name" value="SAM-dependent_MTases_sf"/>
</dbReference>
<dbReference type="InterPro" id="IPR050903">
    <property type="entry name" value="Bact_Chemotaxis_MeTrfase"/>
</dbReference>
<dbReference type="Gene3D" id="1.10.287.620">
    <property type="entry name" value="Helix Hairpins"/>
    <property type="match status" value="1"/>
</dbReference>
<keyword evidence="10" id="KW-1185">Reference proteome</keyword>
<feature type="domain" description="CheR-type methyltransferase" evidence="8">
    <location>
        <begin position="1"/>
        <end position="248"/>
    </location>
</feature>
<sequence>MSQPDPGFEALLQHLKQTRGFDFTGYKRSSLVRRVARRMSQVGVSEYGDYLDHLELHAEEFTALFNTILINVTGFFRDADAWEFLRTEVLPDLLASKGPTEPVRVWSAGCASGEEAYTLAIVLAEMLGPAEFRDRVKIYATDVDEEALSYARHGTYSEREVGGVPDELRERYFEQVGGRFTFRKDLRRSVIFGRNDLVQDAPISRIDLLVCRNTLMYFNAETQARILARFHFGLAEHGVLFLGKAEMLLSHGSLFLPVDLKRRTFRKTPRVSPQNGTLFADPPPLVTRSSPESIDLLRDEAVLASPLAQVVLNGEGIVAVVNRQAEVLFGISMRDVGRPFRDLELSYRPLELRRHIEKAVDERRTVRVTDVTYHRGPEVVHLEVQVSPLASGGGNEPLGVSVAFHDVTDFRRLQDELEQANRQLETAYEELQSTNEELETTNEELRSTVEELETTNEELQSTNEELETMNEELQSTNDELQTINDELQDRTSELDRSNEFLETILTSLRAGVVVVGTELVVQVWNHQAEELWGLRRDEAVGEHLLNLDIGLPLDLVRPVVRGTLAGEDGPQEVTLAAVNRRRRTIDVRVVASPLRGDTGTVVGAILTMEEASSVEDLVR</sequence>
<dbReference type="InterPro" id="IPR013767">
    <property type="entry name" value="PAS_fold"/>
</dbReference>
<dbReference type="PROSITE" id="PS50112">
    <property type="entry name" value="PAS"/>
    <property type="match status" value="1"/>
</dbReference>
<dbReference type="NCBIfam" id="TIGR00229">
    <property type="entry name" value="sensory_box"/>
    <property type="match status" value="2"/>
</dbReference>
<dbReference type="Gene3D" id="3.30.450.20">
    <property type="entry name" value="PAS domain"/>
    <property type="match status" value="2"/>
</dbReference>
<evidence type="ECO:0000259" key="7">
    <source>
        <dbReference type="PROSITE" id="PS50112"/>
    </source>
</evidence>
<dbReference type="Pfam" id="PF00989">
    <property type="entry name" value="PAS"/>
    <property type="match status" value="1"/>
</dbReference>
<keyword evidence="5" id="KW-0949">S-adenosyl-L-methionine</keyword>
<name>A0ABW3VKQ3_9PSEU</name>
<proteinExistence type="predicted"/>
<evidence type="ECO:0000259" key="8">
    <source>
        <dbReference type="PROSITE" id="PS50123"/>
    </source>
</evidence>
<dbReference type="Proteomes" id="UP001597182">
    <property type="component" value="Unassembled WGS sequence"/>
</dbReference>
<accession>A0ABW3VKQ3</accession>
<dbReference type="SUPFAM" id="SSF53335">
    <property type="entry name" value="S-adenosyl-L-methionine-dependent methyltransferases"/>
    <property type="match status" value="1"/>
</dbReference>
<keyword evidence="4" id="KW-0808">Transferase</keyword>
<dbReference type="SMART" id="SM00138">
    <property type="entry name" value="MeTrc"/>
    <property type="match status" value="1"/>
</dbReference>
<dbReference type="Pfam" id="PF03705">
    <property type="entry name" value="CheR_N"/>
    <property type="match status" value="1"/>
</dbReference>
<evidence type="ECO:0000256" key="3">
    <source>
        <dbReference type="ARBA" id="ARBA00022603"/>
    </source>
</evidence>
<feature type="coiled-coil region" evidence="6">
    <location>
        <begin position="407"/>
        <end position="497"/>
    </location>
</feature>
<dbReference type="Pfam" id="PF08448">
    <property type="entry name" value="PAS_4"/>
    <property type="match status" value="1"/>
</dbReference>
<dbReference type="Gene3D" id="3.40.50.150">
    <property type="entry name" value="Vaccinia Virus protein VP39"/>
    <property type="match status" value="1"/>
</dbReference>
<evidence type="ECO:0000313" key="9">
    <source>
        <dbReference type="EMBL" id="MFD1235361.1"/>
    </source>
</evidence>
<dbReference type="PRINTS" id="PR00996">
    <property type="entry name" value="CHERMTFRASE"/>
</dbReference>
<dbReference type="EMBL" id="JBHTMB010000159">
    <property type="protein sequence ID" value="MFD1235361.1"/>
    <property type="molecule type" value="Genomic_DNA"/>
</dbReference>
<feature type="domain" description="PAS" evidence="7">
    <location>
        <begin position="497"/>
        <end position="545"/>
    </location>
</feature>
<dbReference type="GO" id="GO:0008168">
    <property type="term" value="F:methyltransferase activity"/>
    <property type="evidence" value="ECO:0007669"/>
    <property type="project" value="UniProtKB-KW"/>
</dbReference>
<comment type="catalytic activity">
    <reaction evidence="1">
        <text>L-glutamyl-[protein] + S-adenosyl-L-methionine = [protein]-L-glutamate 5-O-methyl ester + S-adenosyl-L-homocysteine</text>
        <dbReference type="Rhea" id="RHEA:24452"/>
        <dbReference type="Rhea" id="RHEA-COMP:10208"/>
        <dbReference type="Rhea" id="RHEA-COMP:10311"/>
        <dbReference type="ChEBI" id="CHEBI:29973"/>
        <dbReference type="ChEBI" id="CHEBI:57856"/>
        <dbReference type="ChEBI" id="CHEBI:59789"/>
        <dbReference type="ChEBI" id="CHEBI:82795"/>
        <dbReference type="EC" id="2.1.1.80"/>
    </reaction>
</comment>
<dbReference type="CDD" id="cd00130">
    <property type="entry name" value="PAS"/>
    <property type="match status" value="1"/>
</dbReference>
<keyword evidence="3 9" id="KW-0489">Methyltransferase</keyword>
<dbReference type="EC" id="2.1.1.80" evidence="2"/>
<organism evidence="9 10">
    <name type="scientific">Pseudonocardia benzenivorans</name>
    <dbReference type="NCBI Taxonomy" id="228005"/>
    <lineage>
        <taxon>Bacteria</taxon>
        <taxon>Bacillati</taxon>
        <taxon>Actinomycetota</taxon>
        <taxon>Actinomycetes</taxon>
        <taxon>Pseudonocardiales</taxon>
        <taxon>Pseudonocardiaceae</taxon>
        <taxon>Pseudonocardia</taxon>
    </lineage>
</organism>
<dbReference type="InterPro" id="IPR022641">
    <property type="entry name" value="CheR_N"/>
</dbReference>
<dbReference type="InterPro" id="IPR000780">
    <property type="entry name" value="CheR_MeTrfase"/>
</dbReference>
<dbReference type="Gene3D" id="1.10.155.10">
    <property type="entry name" value="Chemotaxis receptor methyltransferase CheR, N-terminal domain"/>
    <property type="match status" value="1"/>
</dbReference>
<reference evidence="10" key="1">
    <citation type="journal article" date="2019" name="Int. J. Syst. Evol. Microbiol.">
        <title>The Global Catalogue of Microorganisms (GCM) 10K type strain sequencing project: providing services to taxonomists for standard genome sequencing and annotation.</title>
        <authorList>
            <consortium name="The Broad Institute Genomics Platform"/>
            <consortium name="The Broad Institute Genome Sequencing Center for Infectious Disease"/>
            <person name="Wu L."/>
            <person name="Ma J."/>
        </authorList>
    </citation>
    <scope>NUCLEOTIDE SEQUENCE [LARGE SCALE GENOMIC DNA]</scope>
    <source>
        <strain evidence="10">CCUG 49018</strain>
    </source>
</reference>
<evidence type="ECO:0000256" key="1">
    <source>
        <dbReference type="ARBA" id="ARBA00001541"/>
    </source>
</evidence>
<dbReference type="PROSITE" id="PS50123">
    <property type="entry name" value="CHER"/>
    <property type="match status" value="1"/>
</dbReference>
<dbReference type="InterPro" id="IPR013656">
    <property type="entry name" value="PAS_4"/>
</dbReference>
<dbReference type="InterPro" id="IPR035965">
    <property type="entry name" value="PAS-like_dom_sf"/>
</dbReference>
<dbReference type="SMART" id="SM00091">
    <property type="entry name" value="PAS"/>
    <property type="match status" value="2"/>
</dbReference>
<dbReference type="PANTHER" id="PTHR24422:SF10">
    <property type="entry name" value="CHEMOTAXIS PROTEIN METHYLTRANSFERASE 2"/>
    <property type="match status" value="1"/>
</dbReference>
<dbReference type="InterPro" id="IPR036804">
    <property type="entry name" value="CheR_N_sf"/>
</dbReference>
<keyword evidence="6" id="KW-0175">Coiled coil</keyword>
<dbReference type="InterPro" id="IPR000014">
    <property type="entry name" value="PAS"/>
</dbReference>
<dbReference type="InterPro" id="IPR022642">
    <property type="entry name" value="CheR_C"/>
</dbReference>
<dbReference type="GO" id="GO:0032259">
    <property type="term" value="P:methylation"/>
    <property type="evidence" value="ECO:0007669"/>
    <property type="project" value="UniProtKB-KW"/>
</dbReference>
<evidence type="ECO:0000313" key="10">
    <source>
        <dbReference type="Proteomes" id="UP001597182"/>
    </source>
</evidence>
<gene>
    <name evidence="9" type="ORF">ACFQ34_18905</name>
</gene>